<gene>
    <name evidence="4" type="ORF">DVH02_24185</name>
</gene>
<comment type="caution">
    <text evidence="4">The sequence shown here is derived from an EMBL/GenBank/DDBJ whole genome shotgun (WGS) entry which is preliminary data.</text>
</comment>
<name>A0A370B1E0_9ACTN</name>
<accession>A0A370B1E0</accession>
<dbReference type="EMBL" id="QQNA01000206">
    <property type="protein sequence ID" value="RDG35638.1"/>
    <property type="molecule type" value="Genomic_DNA"/>
</dbReference>
<dbReference type="RefSeq" id="WP_114625945.1">
    <property type="nucleotide sequence ID" value="NZ_QQNA01000206.1"/>
</dbReference>
<dbReference type="SUPFAM" id="SSF53686">
    <property type="entry name" value="Tryptophan synthase beta subunit-like PLP-dependent enzymes"/>
    <property type="match status" value="1"/>
</dbReference>
<comment type="cofactor">
    <cofactor evidence="1">
        <name>pyridoxal 5'-phosphate</name>
        <dbReference type="ChEBI" id="CHEBI:597326"/>
    </cofactor>
</comment>
<dbReference type="GO" id="GO:1901605">
    <property type="term" value="P:alpha-amino acid metabolic process"/>
    <property type="evidence" value="ECO:0007669"/>
    <property type="project" value="UniProtKB-ARBA"/>
</dbReference>
<dbReference type="InterPro" id="IPR001926">
    <property type="entry name" value="TrpB-like_PALP"/>
</dbReference>
<organism evidence="4 5">
    <name type="scientific">Streptomyces corynorhini</name>
    <dbReference type="NCBI Taxonomy" id="2282652"/>
    <lineage>
        <taxon>Bacteria</taxon>
        <taxon>Bacillati</taxon>
        <taxon>Actinomycetota</taxon>
        <taxon>Actinomycetes</taxon>
        <taxon>Kitasatosporales</taxon>
        <taxon>Streptomycetaceae</taxon>
        <taxon>Streptomyces</taxon>
    </lineage>
</organism>
<keyword evidence="5" id="KW-1185">Reference proteome</keyword>
<dbReference type="PANTHER" id="PTHR10314">
    <property type="entry name" value="CYSTATHIONINE BETA-SYNTHASE"/>
    <property type="match status" value="1"/>
</dbReference>
<evidence type="ECO:0000313" key="4">
    <source>
        <dbReference type="EMBL" id="RDG35638.1"/>
    </source>
</evidence>
<proteinExistence type="predicted"/>
<keyword evidence="2" id="KW-0663">Pyridoxal phosphate</keyword>
<sequence length="343" mass="35921">MHGLPTPVVAVRLQVDGIPRTLWLKLEAYNLYGSIKGRTAVALWQDVAPRVDRHVGFIESSSGNLGLALAAIAAAHQVPFTAVVDPHISGFLLRRIRALGARVVSVDIPDSAGGYLLSRLAYVGDQLEREPGMVWTNQYRNPANPGAHARWTAPELHQQTAGAPMSVLVAVSTGGTLAGFRNYAAAAGAEWELVGVDVTGSAALGGVPGKRLLAGIGASRASTFLPDGHRPTVYVTAEEAVNACLWLDERTGLAVGPSSGALVAAALRLFHADPERTTMACLCPDGSDRYGDTVYSRGWRHGQGIFETGVGRGVEVLAPPPVRTISAAGATAAAPGFADRRGR</sequence>
<dbReference type="OrthoDB" id="5176350at2"/>
<protein>
    <submittedName>
        <fullName evidence="4">Pyridoxal-phosphate dependent enzyme</fullName>
    </submittedName>
</protein>
<evidence type="ECO:0000256" key="2">
    <source>
        <dbReference type="ARBA" id="ARBA00022898"/>
    </source>
</evidence>
<evidence type="ECO:0000256" key="1">
    <source>
        <dbReference type="ARBA" id="ARBA00001933"/>
    </source>
</evidence>
<evidence type="ECO:0000313" key="5">
    <source>
        <dbReference type="Proteomes" id="UP000253741"/>
    </source>
</evidence>
<dbReference type="InterPro" id="IPR036052">
    <property type="entry name" value="TrpB-like_PALP_sf"/>
</dbReference>
<dbReference type="Proteomes" id="UP000253741">
    <property type="component" value="Unassembled WGS sequence"/>
</dbReference>
<evidence type="ECO:0000259" key="3">
    <source>
        <dbReference type="Pfam" id="PF00291"/>
    </source>
</evidence>
<dbReference type="AlphaFoldDB" id="A0A370B1E0"/>
<dbReference type="InterPro" id="IPR050214">
    <property type="entry name" value="Cys_Synth/Cystath_Beta-Synth"/>
</dbReference>
<reference evidence="4 5" key="1">
    <citation type="submission" date="2018-07" db="EMBL/GenBank/DDBJ databases">
        <title>Streptomyces species from bats.</title>
        <authorList>
            <person name="Dunlap C."/>
        </authorList>
    </citation>
    <scope>NUCLEOTIDE SEQUENCE [LARGE SCALE GENOMIC DNA]</scope>
    <source>
        <strain evidence="4 5">AC230</strain>
    </source>
</reference>
<dbReference type="Pfam" id="PF00291">
    <property type="entry name" value="PALP"/>
    <property type="match status" value="1"/>
</dbReference>
<feature type="domain" description="Tryptophan synthase beta chain-like PALP" evidence="3">
    <location>
        <begin position="3"/>
        <end position="281"/>
    </location>
</feature>
<dbReference type="Gene3D" id="3.40.50.1100">
    <property type="match status" value="2"/>
</dbReference>